<proteinExistence type="predicted"/>
<protein>
    <recommendedName>
        <fullName evidence="3">DUF2817 domain-containing protein</fullName>
    </recommendedName>
</protein>
<dbReference type="Gene3D" id="3.40.630.10">
    <property type="entry name" value="Zn peptidases"/>
    <property type="match status" value="2"/>
</dbReference>
<dbReference type="SUPFAM" id="SSF53187">
    <property type="entry name" value="Zn-dependent exopeptidases"/>
    <property type="match status" value="1"/>
</dbReference>
<dbReference type="InterPro" id="IPR021259">
    <property type="entry name" value="DUF2817"/>
</dbReference>
<reference evidence="2" key="1">
    <citation type="journal article" date="2018" name="Sci. Rep.">
        <title>Lignite coal burning seam in the remote Altai Mountains harbors a hydrogen-driven thermophilic microbial community.</title>
        <authorList>
            <person name="Kadnikov V.V."/>
            <person name="Mardanov A.V."/>
            <person name="Ivasenko D.A."/>
            <person name="Antsiferov D.V."/>
            <person name="Beletsky A.V."/>
            <person name="Karnachuk O.V."/>
            <person name="Ravin N.V."/>
        </authorList>
    </citation>
    <scope>NUCLEOTIDE SEQUENCE [LARGE SCALE GENOMIC DNA]</scope>
</reference>
<dbReference type="EMBL" id="PEBX01000009">
    <property type="protein sequence ID" value="PTQ57285.1"/>
    <property type="molecule type" value="Genomic_DNA"/>
</dbReference>
<dbReference type="Pfam" id="PF10994">
    <property type="entry name" value="DUF2817"/>
    <property type="match status" value="1"/>
</dbReference>
<accession>A0A2R6Y3S3</accession>
<dbReference type="CDD" id="cd06233">
    <property type="entry name" value="M14-like"/>
    <property type="match status" value="1"/>
</dbReference>
<evidence type="ECO:0000313" key="2">
    <source>
        <dbReference type="Proteomes" id="UP000244338"/>
    </source>
</evidence>
<organism evidence="1 2">
    <name type="scientific">Candidatus Carbonibacillus altaicus</name>
    <dbReference type="NCBI Taxonomy" id="2163959"/>
    <lineage>
        <taxon>Bacteria</taxon>
        <taxon>Bacillati</taxon>
        <taxon>Bacillota</taxon>
        <taxon>Bacilli</taxon>
        <taxon>Bacillales</taxon>
        <taxon>Candidatus Carbonibacillus</taxon>
    </lineage>
</organism>
<comment type="caution">
    <text evidence="1">The sequence shown here is derived from an EMBL/GenBank/DDBJ whole genome shotgun (WGS) entry which is preliminary data.</text>
</comment>
<dbReference type="Proteomes" id="UP000244338">
    <property type="component" value="Unassembled WGS sequence"/>
</dbReference>
<name>A0A2R6Y3S3_9BACL</name>
<evidence type="ECO:0000313" key="1">
    <source>
        <dbReference type="EMBL" id="PTQ57285.1"/>
    </source>
</evidence>
<sequence>MFWPSVVLKRQELSLQENREDKVSLTSDLIWAGHTSGRAPDHASVHTTTRLPAYAHVTGQVPDSEHLTEPTTKEPTIEEVTLPLLVLSTGLHGIEGYVGAHLIDRYIRSFYNPSQIPYSTGPHDSFRLYDPSHTIDPSQKPSFKPPFDLVLIHGINPWGMLNRRKANARNVDLNRNFVIDWQDRETLYNPDYDALKNLLHPAPARSGKGYFYGQLLQALLRLHRAAPGRIERALTLGQFTDPEGPYYGGTVYEPETVWMMDVIKCLFSRYQYIVWLDLHTGYGPRGLMQVVRASRDPQTRERWQQHFSYPHVVETTGESFYAINGDMIEYMYAYRQANHPHLSLFAATLEFGTLGDALPALIRSLSTTVFENAAYHADRKTTQHEHRLLEMYAPVDARWLETTTQQFLLFMQRVHNRLQNACL</sequence>
<gene>
    <name evidence="1" type="ORF">BSOLF_1836</name>
</gene>
<dbReference type="AlphaFoldDB" id="A0A2R6Y3S3"/>
<evidence type="ECO:0008006" key="3">
    <source>
        <dbReference type="Google" id="ProtNLM"/>
    </source>
</evidence>